<keyword evidence="1" id="KW-0812">Transmembrane</keyword>
<sequence>MGCSLILSGFWLSGFYFLTGVSLALIGFLWWPPSRQFLIKRLKLPPVFLLHVALTVCLLVIALFAFIGRYTVILEERALEQGYPSLEAWQDAQRQQNN</sequence>
<reference evidence="2 3" key="1">
    <citation type="submission" date="2016-10" db="EMBL/GenBank/DDBJ databases">
        <authorList>
            <person name="de Groot N.N."/>
        </authorList>
    </citation>
    <scope>NUCLEOTIDE SEQUENCE [LARGE SCALE GENOMIC DNA]</scope>
    <source>
        <strain evidence="2 3">DSM 18438</strain>
    </source>
</reference>
<keyword evidence="1" id="KW-0472">Membrane</keyword>
<keyword evidence="3" id="KW-1185">Reference proteome</keyword>
<gene>
    <name evidence="2" type="ORF">SAMN05660443_0786</name>
</gene>
<keyword evidence="1" id="KW-1133">Transmembrane helix</keyword>
<dbReference type="STRING" id="1122252.SAMN05660443_0786"/>
<organism evidence="2 3">
    <name type="scientific">Marinospirillum celere</name>
    <dbReference type="NCBI Taxonomy" id="1122252"/>
    <lineage>
        <taxon>Bacteria</taxon>
        <taxon>Pseudomonadati</taxon>
        <taxon>Pseudomonadota</taxon>
        <taxon>Gammaproteobacteria</taxon>
        <taxon>Oceanospirillales</taxon>
        <taxon>Oceanospirillaceae</taxon>
        <taxon>Marinospirillum</taxon>
    </lineage>
</organism>
<dbReference type="AlphaFoldDB" id="A0A1I1EX84"/>
<evidence type="ECO:0000313" key="2">
    <source>
        <dbReference type="EMBL" id="SFB89513.1"/>
    </source>
</evidence>
<protein>
    <submittedName>
        <fullName evidence="2">Uncharacterized protein</fullName>
    </submittedName>
</protein>
<feature type="transmembrane region" description="Helical" evidence="1">
    <location>
        <begin position="6"/>
        <end position="32"/>
    </location>
</feature>
<name>A0A1I1EX84_9GAMM</name>
<proteinExistence type="predicted"/>
<accession>A0A1I1EX84</accession>
<feature type="transmembrane region" description="Helical" evidence="1">
    <location>
        <begin position="44"/>
        <end position="67"/>
    </location>
</feature>
<dbReference type="Proteomes" id="UP000199058">
    <property type="component" value="Unassembled WGS sequence"/>
</dbReference>
<evidence type="ECO:0000256" key="1">
    <source>
        <dbReference type="SAM" id="Phobius"/>
    </source>
</evidence>
<evidence type="ECO:0000313" key="3">
    <source>
        <dbReference type="Proteomes" id="UP000199058"/>
    </source>
</evidence>
<dbReference type="EMBL" id="FOLH01000001">
    <property type="protein sequence ID" value="SFB89513.1"/>
    <property type="molecule type" value="Genomic_DNA"/>
</dbReference>